<dbReference type="Proteomes" id="UP000265955">
    <property type="component" value="Unassembled WGS sequence"/>
</dbReference>
<dbReference type="GO" id="GO:0015940">
    <property type="term" value="P:pantothenate biosynthetic process"/>
    <property type="evidence" value="ECO:0007669"/>
    <property type="project" value="UniProtKB-UniPathway"/>
</dbReference>
<dbReference type="EMBL" id="QYUO01000002">
    <property type="protein sequence ID" value="RJF95204.1"/>
    <property type="molecule type" value="Genomic_DNA"/>
</dbReference>
<evidence type="ECO:0000256" key="4">
    <source>
        <dbReference type="ARBA" id="ARBA00019465"/>
    </source>
</evidence>
<dbReference type="GO" id="GO:0008677">
    <property type="term" value="F:2-dehydropantoate 2-reductase activity"/>
    <property type="evidence" value="ECO:0007669"/>
    <property type="project" value="UniProtKB-EC"/>
</dbReference>
<dbReference type="UniPathway" id="UPA00028">
    <property type="reaction ID" value="UER00004"/>
</dbReference>
<protein>
    <recommendedName>
        <fullName evidence="4 10">2-dehydropantoate 2-reductase</fullName>
        <ecNumber evidence="3 10">1.1.1.169</ecNumber>
    </recommendedName>
    <alternativeName>
        <fullName evidence="8 10">Ketopantoate reductase</fullName>
    </alternativeName>
</protein>
<dbReference type="Gene3D" id="3.40.50.720">
    <property type="entry name" value="NAD(P)-binding Rossmann-like Domain"/>
    <property type="match status" value="1"/>
</dbReference>
<keyword evidence="5 10" id="KW-0566">Pantothenate biosynthesis</keyword>
<dbReference type="SUPFAM" id="SSF48179">
    <property type="entry name" value="6-phosphogluconate dehydrogenase C-terminal domain-like"/>
    <property type="match status" value="1"/>
</dbReference>
<comment type="catalytic activity">
    <reaction evidence="9 10">
        <text>(R)-pantoate + NADP(+) = 2-dehydropantoate + NADPH + H(+)</text>
        <dbReference type="Rhea" id="RHEA:16233"/>
        <dbReference type="ChEBI" id="CHEBI:11561"/>
        <dbReference type="ChEBI" id="CHEBI:15378"/>
        <dbReference type="ChEBI" id="CHEBI:15980"/>
        <dbReference type="ChEBI" id="CHEBI:57783"/>
        <dbReference type="ChEBI" id="CHEBI:58349"/>
        <dbReference type="EC" id="1.1.1.169"/>
    </reaction>
</comment>
<keyword evidence="14" id="KW-1185">Reference proteome</keyword>
<dbReference type="RefSeq" id="WP_119770355.1">
    <property type="nucleotide sequence ID" value="NZ_QYUO01000002.1"/>
</dbReference>
<dbReference type="Pfam" id="PF02558">
    <property type="entry name" value="ApbA"/>
    <property type="match status" value="1"/>
</dbReference>
<dbReference type="InterPro" id="IPR003710">
    <property type="entry name" value="ApbA"/>
</dbReference>
<accession>A0A3A3FIX1</accession>
<dbReference type="Gene3D" id="1.10.1040.10">
    <property type="entry name" value="N-(1-d-carboxylethyl)-l-norvaline Dehydrogenase, domain 2"/>
    <property type="match status" value="1"/>
</dbReference>
<dbReference type="InterPro" id="IPR008927">
    <property type="entry name" value="6-PGluconate_DH-like_C_sf"/>
</dbReference>
<comment type="caution">
    <text evidence="13">The sequence shown here is derived from an EMBL/GenBank/DDBJ whole genome shotgun (WGS) entry which is preliminary data.</text>
</comment>
<comment type="similarity">
    <text evidence="2 10">Belongs to the ketopantoate reductase family.</text>
</comment>
<comment type="function">
    <text evidence="10">Catalyzes the NADPH-dependent reduction of ketopantoate into pantoic acid.</text>
</comment>
<feature type="domain" description="Ketopantoate reductase C-terminal" evidence="12">
    <location>
        <begin position="198"/>
        <end position="319"/>
    </location>
</feature>
<evidence type="ECO:0000313" key="14">
    <source>
        <dbReference type="Proteomes" id="UP000265955"/>
    </source>
</evidence>
<dbReference type="AlphaFoldDB" id="A0A3A3FIX1"/>
<dbReference type="NCBIfam" id="TIGR00745">
    <property type="entry name" value="apbA_panE"/>
    <property type="match status" value="1"/>
</dbReference>
<dbReference type="Pfam" id="PF08546">
    <property type="entry name" value="ApbA_C"/>
    <property type="match status" value="1"/>
</dbReference>
<keyword evidence="6 10" id="KW-0521">NADP</keyword>
<dbReference type="EC" id="1.1.1.169" evidence="3 10"/>
<evidence type="ECO:0000256" key="6">
    <source>
        <dbReference type="ARBA" id="ARBA00022857"/>
    </source>
</evidence>
<dbReference type="PANTHER" id="PTHR21708:SF45">
    <property type="entry name" value="2-DEHYDROPANTOATE 2-REDUCTASE"/>
    <property type="match status" value="1"/>
</dbReference>
<evidence type="ECO:0000256" key="8">
    <source>
        <dbReference type="ARBA" id="ARBA00032024"/>
    </source>
</evidence>
<organism evidence="13 14">
    <name type="scientific">Noviherbaspirillum saxi</name>
    <dbReference type="NCBI Taxonomy" id="2320863"/>
    <lineage>
        <taxon>Bacteria</taxon>
        <taxon>Pseudomonadati</taxon>
        <taxon>Pseudomonadota</taxon>
        <taxon>Betaproteobacteria</taxon>
        <taxon>Burkholderiales</taxon>
        <taxon>Oxalobacteraceae</taxon>
        <taxon>Noviherbaspirillum</taxon>
    </lineage>
</organism>
<feature type="domain" description="Ketopantoate reductase N-terminal" evidence="11">
    <location>
        <begin position="13"/>
        <end position="171"/>
    </location>
</feature>
<dbReference type="InterPro" id="IPR013332">
    <property type="entry name" value="KPR_N"/>
</dbReference>
<evidence type="ECO:0000256" key="2">
    <source>
        <dbReference type="ARBA" id="ARBA00007870"/>
    </source>
</evidence>
<name>A0A3A3FIX1_9BURK</name>
<evidence type="ECO:0000259" key="11">
    <source>
        <dbReference type="Pfam" id="PF02558"/>
    </source>
</evidence>
<dbReference type="InterPro" id="IPR036291">
    <property type="entry name" value="NAD(P)-bd_dom_sf"/>
</dbReference>
<evidence type="ECO:0000259" key="12">
    <source>
        <dbReference type="Pfam" id="PF08546"/>
    </source>
</evidence>
<dbReference type="SUPFAM" id="SSF51735">
    <property type="entry name" value="NAD(P)-binding Rossmann-fold domains"/>
    <property type="match status" value="1"/>
</dbReference>
<sequence length="325" mass="34171">MATTQNVRTAQRIAVVGAGAIGGYLAVRLANAGHCVSVVQRGQTLQAIRDRGMVLHEGGTTLVAHVPAAARCGDLDKQDIVFLTVKATGLRAVAPDLALLLAPHTRIVPVLNGIPWWYSRDALPILDPDNGIANAIPHARIIGCVAHVSAQMAEPGVVRCIAPGKLVLGEPGGGLSQALHDAASLLAQAGIAVCASDDIRQEIWTKLIGNLAFNPISALTGARMDEIFASPELIGLARQVMLEGMAIGQATGIHFPVDVDRRLDMARAIGAAKLSMLQDLEAGRALEVDAIVTAVVKLAAQHRIAAPTLKTVHALIKERARHLLY</sequence>
<comment type="pathway">
    <text evidence="1 10">Cofactor biosynthesis; (R)-pantothenate biosynthesis; (R)-pantoate from 3-methyl-2-oxobutanoate: step 2/2.</text>
</comment>
<evidence type="ECO:0000256" key="3">
    <source>
        <dbReference type="ARBA" id="ARBA00013014"/>
    </source>
</evidence>
<gene>
    <name evidence="13" type="ORF">D3871_17285</name>
</gene>
<dbReference type="OrthoDB" id="9796561at2"/>
<evidence type="ECO:0000256" key="10">
    <source>
        <dbReference type="RuleBase" id="RU362068"/>
    </source>
</evidence>
<proteinExistence type="inferred from homology"/>
<dbReference type="NCBIfam" id="NF005089">
    <property type="entry name" value="PRK06522.1-4"/>
    <property type="match status" value="1"/>
</dbReference>
<evidence type="ECO:0000256" key="7">
    <source>
        <dbReference type="ARBA" id="ARBA00023002"/>
    </source>
</evidence>
<evidence type="ECO:0000256" key="1">
    <source>
        <dbReference type="ARBA" id="ARBA00004994"/>
    </source>
</evidence>
<evidence type="ECO:0000256" key="9">
    <source>
        <dbReference type="ARBA" id="ARBA00048793"/>
    </source>
</evidence>
<dbReference type="InterPro" id="IPR013328">
    <property type="entry name" value="6PGD_dom2"/>
</dbReference>
<keyword evidence="7 10" id="KW-0560">Oxidoreductase</keyword>
<dbReference type="FunFam" id="1.10.1040.10:FF:000017">
    <property type="entry name" value="2-dehydropantoate 2-reductase"/>
    <property type="match status" value="1"/>
</dbReference>
<reference evidence="14" key="1">
    <citation type="submission" date="2018-09" db="EMBL/GenBank/DDBJ databases">
        <authorList>
            <person name="Zhu H."/>
        </authorList>
    </citation>
    <scope>NUCLEOTIDE SEQUENCE [LARGE SCALE GENOMIC DNA]</scope>
    <source>
        <strain evidence="14">K1R23-30</strain>
    </source>
</reference>
<evidence type="ECO:0000256" key="5">
    <source>
        <dbReference type="ARBA" id="ARBA00022655"/>
    </source>
</evidence>
<dbReference type="InterPro" id="IPR013752">
    <property type="entry name" value="KPA_reductase"/>
</dbReference>
<dbReference type="GO" id="GO:0005737">
    <property type="term" value="C:cytoplasm"/>
    <property type="evidence" value="ECO:0007669"/>
    <property type="project" value="TreeGrafter"/>
</dbReference>
<dbReference type="PANTHER" id="PTHR21708">
    <property type="entry name" value="PROBABLE 2-DEHYDROPANTOATE 2-REDUCTASE"/>
    <property type="match status" value="1"/>
</dbReference>
<evidence type="ECO:0000313" key="13">
    <source>
        <dbReference type="EMBL" id="RJF95204.1"/>
    </source>
</evidence>
<dbReference type="InterPro" id="IPR051402">
    <property type="entry name" value="KPR-Related"/>
</dbReference>